<dbReference type="Proteomes" id="UP001164250">
    <property type="component" value="Chromosome 4"/>
</dbReference>
<protein>
    <submittedName>
        <fullName evidence="1">Uncharacterized protein</fullName>
    </submittedName>
</protein>
<keyword evidence="2" id="KW-1185">Reference proteome</keyword>
<organism evidence="1 2">
    <name type="scientific">Pistacia atlantica</name>
    <dbReference type="NCBI Taxonomy" id="434234"/>
    <lineage>
        <taxon>Eukaryota</taxon>
        <taxon>Viridiplantae</taxon>
        <taxon>Streptophyta</taxon>
        <taxon>Embryophyta</taxon>
        <taxon>Tracheophyta</taxon>
        <taxon>Spermatophyta</taxon>
        <taxon>Magnoliopsida</taxon>
        <taxon>eudicotyledons</taxon>
        <taxon>Gunneridae</taxon>
        <taxon>Pentapetalae</taxon>
        <taxon>rosids</taxon>
        <taxon>malvids</taxon>
        <taxon>Sapindales</taxon>
        <taxon>Anacardiaceae</taxon>
        <taxon>Pistacia</taxon>
    </lineage>
</organism>
<evidence type="ECO:0000313" key="2">
    <source>
        <dbReference type="Proteomes" id="UP001164250"/>
    </source>
</evidence>
<sequence>MGQHLWGLFSLLFLILIWFMCAIDCSLKGGDDYETSLLHVSVLMASPFLLFLIFWFQSLLFLLIQTRPILRFCIKAALALLHEMLYPLLHQNLPLLLICAFTKCCMICQFRSLSHVNFGFIKAILMHNLRSIYRSFISEGYVEAGTLTLPVIVACVALYVPNNGPQTDFSS</sequence>
<dbReference type="EMBL" id="CM047900">
    <property type="protein sequence ID" value="KAJ0099885.1"/>
    <property type="molecule type" value="Genomic_DNA"/>
</dbReference>
<name>A0ACC1BLG9_9ROSI</name>
<proteinExistence type="predicted"/>
<evidence type="ECO:0000313" key="1">
    <source>
        <dbReference type="EMBL" id="KAJ0099885.1"/>
    </source>
</evidence>
<reference evidence="2" key="1">
    <citation type="journal article" date="2023" name="G3 (Bethesda)">
        <title>Genome assembly and association tests identify interacting loci associated with vigor, precocity, and sex in interspecific pistachio rootstocks.</title>
        <authorList>
            <person name="Palmer W."/>
            <person name="Jacygrad E."/>
            <person name="Sagayaradj S."/>
            <person name="Cavanaugh K."/>
            <person name="Han R."/>
            <person name="Bertier L."/>
            <person name="Beede B."/>
            <person name="Kafkas S."/>
            <person name="Golino D."/>
            <person name="Preece J."/>
            <person name="Michelmore R."/>
        </authorList>
    </citation>
    <scope>NUCLEOTIDE SEQUENCE [LARGE SCALE GENOMIC DNA]</scope>
</reference>
<accession>A0ACC1BLG9</accession>
<gene>
    <name evidence="1" type="ORF">Patl1_20610</name>
</gene>
<comment type="caution">
    <text evidence="1">The sequence shown here is derived from an EMBL/GenBank/DDBJ whole genome shotgun (WGS) entry which is preliminary data.</text>
</comment>